<gene>
    <name evidence="1" type="ORF">AN484_27480</name>
</gene>
<sequence>MLIGCVARAAVCAGDGRGSDEWCGGGVRCCVICAWDGLGIVVYVQGLGWGGCIFAGEGLGSDVR</sequence>
<reference evidence="1 2" key="1">
    <citation type="submission" date="2015-09" db="EMBL/GenBank/DDBJ databases">
        <title>Aphanizomenon flos-aquae WA102.</title>
        <authorList>
            <person name="Driscoll C."/>
        </authorList>
    </citation>
    <scope>NUCLEOTIDE SEQUENCE [LARGE SCALE GENOMIC DNA]</scope>
    <source>
        <strain evidence="1">WA102</strain>
    </source>
</reference>
<name>A0A1B7W7E2_APHFL</name>
<proteinExistence type="predicted"/>
<evidence type="ECO:0000313" key="1">
    <source>
        <dbReference type="EMBL" id="OBQ33057.1"/>
    </source>
</evidence>
<accession>A0A1B7W7E2</accession>
<evidence type="ECO:0000313" key="2">
    <source>
        <dbReference type="Proteomes" id="UP000092093"/>
    </source>
</evidence>
<organism evidence="1 2">
    <name type="scientific">Aphanizomenon flos-aquae WA102</name>
    <dbReference type="NCBI Taxonomy" id="1710896"/>
    <lineage>
        <taxon>Bacteria</taxon>
        <taxon>Bacillati</taxon>
        <taxon>Cyanobacteriota</taxon>
        <taxon>Cyanophyceae</taxon>
        <taxon>Nostocales</taxon>
        <taxon>Aphanizomenonaceae</taxon>
        <taxon>Aphanizomenon</taxon>
    </lineage>
</organism>
<dbReference type="EMBL" id="LJOW01000664">
    <property type="protein sequence ID" value="OBQ33057.1"/>
    <property type="molecule type" value="Genomic_DNA"/>
</dbReference>
<comment type="caution">
    <text evidence="1">The sequence shown here is derived from an EMBL/GenBank/DDBJ whole genome shotgun (WGS) entry which is preliminary data.</text>
</comment>
<dbReference type="Proteomes" id="UP000092093">
    <property type="component" value="Unassembled WGS sequence"/>
</dbReference>
<dbReference type="AlphaFoldDB" id="A0A1B7W7E2"/>
<protein>
    <submittedName>
        <fullName evidence="1">Uncharacterized protein</fullName>
    </submittedName>
</protein>